<feature type="signal peptide" evidence="5">
    <location>
        <begin position="1"/>
        <end position="23"/>
    </location>
</feature>
<keyword evidence="3" id="KW-1015">Disulfide bond</keyword>
<evidence type="ECO:0000256" key="4">
    <source>
        <dbReference type="ARBA" id="ARBA00023284"/>
    </source>
</evidence>
<name>A0A1W2AZA5_9SPHI</name>
<dbReference type="GO" id="GO:0030313">
    <property type="term" value="C:cell envelope"/>
    <property type="evidence" value="ECO:0007669"/>
    <property type="project" value="UniProtKB-SubCell"/>
</dbReference>
<dbReference type="InterPro" id="IPR013766">
    <property type="entry name" value="Thioredoxin_domain"/>
</dbReference>
<dbReference type="SUPFAM" id="SSF52833">
    <property type="entry name" value="Thioredoxin-like"/>
    <property type="match status" value="1"/>
</dbReference>
<dbReference type="GO" id="GO:0016491">
    <property type="term" value="F:oxidoreductase activity"/>
    <property type="evidence" value="ECO:0007669"/>
    <property type="project" value="InterPro"/>
</dbReference>
<dbReference type="PANTHER" id="PTHR42852:SF6">
    <property type="entry name" value="THIOL:DISULFIDE INTERCHANGE PROTEIN DSBE"/>
    <property type="match status" value="1"/>
</dbReference>
<dbReference type="Gene3D" id="3.40.30.10">
    <property type="entry name" value="Glutaredoxin"/>
    <property type="match status" value="1"/>
</dbReference>
<evidence type="ECO:0000256" key="3">
    <source>
        <dbReference type="ARBA" id="ARBA00023157"/>
    </source>
</evidence>
<dbReference type="PANTHER" id="PTHR42852">
    <property type="entry name" value="THIOL:DISULFIDE INTERCHANGE PROTEIN DSBE"/>
    <property type="match status" value="1"/>
</dbReference>
<dbReference type="PROSITE" id="PS51352">
    <property type="entry name" value="THIOREDOXIN_2"/>
    <property type="match status" value="1"/>
</dbReference>
<protein>
    <submittedName>
        <fullName evidence="7">Redoxin</fullName>
    </submittedName>
</protein>
<keyword evidence="2" id="KW-0201">Cytochrome c-type biogenesis</keyword>
<keyword evidence="4" id="KW-0676">Redox-active center</keyword>
<dbReference type="STRING" id="151894.SAMN04488524_1780"/>
<evidence type="ECO:0000256" key="1">
    <source>
        <dbReference type="ARBA" id="ARBA00004196"/>
    </source>
</evidence>
<dbReference type="CDD" id="cd02966">
    <property type="entry name" value="TlpA_like_family"/>
    <property type="match status" value="1"/>
</dbReference>
<reference evidence="8" key="1">
    <citation type="submission" date="2017-04" db="EMBL/GenBank/DDBJ databases">
        <authorList>
            <person name="Varghese N."/>
            <person name="Submissions S."/>
        </authorList>
    </citation>
    <scope>NUCLEOTIDE SEQUENCE [LARGE SCALE GENOMIC DNA]</scope>
    <source>
        <strain evidence="8">DSM 12126</strain>
    </source>
</reference>
<dbReference type="InterPro" id="IPR050553">
    <property type="entry name" value="Thioredoxin_ResA/DsbE_sf"/>
</dbReference>
<dbReference type="Pfam" id="PF08534">
    <property type="entry name" value="Redoxin"/>
    <property type="match status" value="1"/>
</dbReference>
<evidence type="ECO:0000256" key="2">
    <source>
        <dbReference type="ARBA" id="ARBA00022748"/>
    </source>
</evidence>
<organism evidence="7 8">
    <name type="scientific">Pedobacter africanus</name>
    <dbReference type="NCBI Taxonomy" id="151894"/>
    <lineage>
        <taxon>Bacteria</taxon>
        <taxon>Pseudomonadati</taxon>
        <taxon>Bacteroidota</taxon>
        <taxon>Sphingobacteriia</taxon>
        <taxon>Sphingobacteriales</taxon>
        <taxon>Sphingobacteriaceae</taxon>
        <taxon>Pedobacter</taxon>
    </lineage>
</organism>
<dbReference type="PROSITE" id="PS51257">
    <property type="entry name" value="PROKAR_LIPOPROTEIN"/>
    <property type="match status" value="1"/>
</dbReference>
<keyword evidence="5" id="KW-0732">Signal</keyword>
<dbReference type="Proteomes" id="UP000192756">
    <property type="component" value="Unassembled WGS sequence"/>
</dbReference>
<feature type="chain" id="PRO_5012438832" evidence="5">
    <location>
        <begin position="24"/>
        <end position="377"/>
    </location>
</feature>
<dbReference type="AlphaFoldDB" id="A0A1W2AZA5"/>
<dbReference type="InterPro" id="IPR013740">
    <property type="entry name" value="Redoxin"/>
</dbReference>
<evidence type="ECO:0000313" key="8">
    <source>
        <dbReference type="Proteomes" id="UP000192756"/>
    </source>
</evidence>
<accession>A0A1W2AZA5</accession>
<dbReference type="GO" id="GO:0017004">
    <property type="term" value="P:cytochrome complex assembly"/>
    <property type="evidence" value="ECO:0007669"/>
    <property type="project" value="UniProtKB-KW"/>
</dbReference>
<proteinExistence type="predicted"/>
<dbReference type="EMBL" id="FWXT01000001">
    <property type="protein sequence ID" value="SMC66045.1"/>
    <property type="molecule type" value="Genomic_DNA"/>
</dbReference>
<dbReference type="InterPro" id="IPR036249">
    <property type="entry name" value="Thioredoxin-like_sf"/>
</dbReference>
<sequence length="377" mass="41436">MKMTFKKILTCTLLLVSCSMALAQQKVPLIVGDDAPEIKYSKWLKGTPVKSYEKDRIYVLEFWATWCGPCIAAMPGLSEFARKHPEVTVIAYNVMEKVGGRPYESALPNVEKFVKSMGDKMDFSVAVDNNDQYMLNNWLKNAGISAIPSTLVVKDGKLIWIGSPKGLENILELIKNGTYNVTSEGSEAQRAEVAATIKSQEAILVDYDKAIAIKDYKAAIAALDKIANDNPEMMYGVTMKKFTTLLDFVDEKQAVEVARKFLASITIGGNTVGNFGTAIADRTGLKPETYLFGAECLQLYISRSNGAPNPLVYEYIAKCYAQAGDYANAVKNQQIVFEKSQDALASGKGGTRITKELVAQYEETLKAYQAKAGKKKS</sequence>
<evidence type="ECO:0000313" key="7">
    <source>
        <dbReference type="EMBL" id="SMC66045.1"/>
    </source>
</evidence>
<evidence type="ECO:0000259" key="6">
    <source>
        <dbReference type="PROSITE" id="PS51352"/>
    </source>
</evidence>
<gene>
    <name evidence="7" type="ORF">SAMN04488524_1780</name>
</gene>
<comment type="subcellular location">
    <subcellularLocation>
        <location evidence="1">Cell envelope</location>
    </subcellularLocation>
</comment>
<evidence type="ECO:0000256" key="5">
    <source>
        <dbReference type="SAM" id="SignalP"/>
    </source>
</evidence>
<feature type="domain" description="Thioredoxin" evidence="6">
    <location>
        <begin position="29"/>
        <end position="179"/>
    </location>
</feature>
<keyword evidence="8" id="KW-1185">Reference proteome</keyword>